<dbReference type="EMBL" id="KN848089">
    <property type="protein sequence ID" value="KIX94051.1"/>
    <property type="molecule type" value="Genomic_DNA"/>
</dbReference>
<dbReference type="Proteomes" id="UP000053411">
    <property type="component" value="Unassembled WGS sequence"/>
</dbReference>
<organism evidence="1 2">
    <name type="scientific">Fonsecaea multimorphosa CBS 102226</name>
    <dbReference type="NCBI Taxonomy" id="1442371"/>
    <lineage>
        <taxon>Eukaryota</taxon>
        <taxon>Fungi</taxon>
        <taxon>Dikarya</taxon>
        <taxon>Ascomycota</taxon>
        <taxon>Pezizomycotina</taxon>
        <taxon>Eurotiomycetes</taxon>
        <taxon>Chaetothyriomycetidae</taxon>
        <taxon>Chaetothyriales</taxon>
        <taxon>Herpotrichiellaceae</taxon>
        <taxon>Fonsecaea</taxon>
    </lineage>
</organism>
<reference evidence="1 2" key="1">
    <citation type="submission" date="2015-01" db="EMBL/GenBank/DDBJ databases">
        <title>The Genome Sequence of Fonsecaea multimorphosa CBS 102226.</title>
        <authorList>
            <consortium name="The Broad Institute Genomics Platform"/>
            <person name="Cuomo C."/>
            <person name="de Hoog S."/>
            <person name="Gorbushina A."/>
            <person name="Stielow B."/>
            <person name="Teixiera M."/>
            <person name="Abouelleil A."/>
            <person name="Chapman S.B."/>
            <person name="Priest M."/>
            <person name="Young S.K."/>
            <person name="Wortman J."/>
            <person name="Nusbaum C."/>
            <person name="Birren B."/>
        </authorList>
    </citation>
    <scope>NUCLEOTIDE SEQUENCE [LARGE SCALE GENOMIC DNA]</scope>
    <source>
        <strain evidence="1 2">CBS 102226</strain>
    </source>
</reference>
<dbReference type="VEuPathDB" id="FungiDB:Z520_10077"/>
<dbReference type="GeneID" id="27715823"/>
<dbReference type="OrthoDB" id="5413269at2759"/>
<evidence type="ECO:0000313" key="2">
    <source>
        <dbReference type="Proteomes" id="UP000053411"/>
    </source>
</evidence>
<evidence type="ECO:0000313" key="1">
    <source>
        <dbReference type="EMBL" id="KIX94051.1"/>
    </source>
</evidence>
<gene>
    <name evidence="1" type="ORF">Z520_10077</name>
</gene>
<proteinExistence type="predicted"/>
<keyword evidence="2" id="KW-1185">Reference proteome</keyword>
<dbReference type="AlphaFoldDB" id="A0A0D2IA73"/>
<dbReference type="RefSeq" id="XP_016628174.1">
    <property type="nucleotide sequence ID" value="XM_016780571.1"/>
</dbReference>
<name>A0A0D2IA73_9EURO</name>
<accession>A0A0D2IA73</accession>
<dbReference type="STRING" id="1442371.A0A0D2IA73"/>
<protein>
    <submittedName>
        <fullName evidence="1">Uncharacterized protein</fullName>
    </submittedName>
</protein>
<sequence length="226" mass="24477">MANVYKITIANQSGKQQRYALFAEKPAVTGTPQEGLQHVFATAHTASDQIAFIEIHRQYYAMCGLFESCPGRGVNVSVVERREVTLGIVHMDGTQSPGTTLSMTVIDGVPQFRQEMTLKSAANAFEIDTDDSFTYEEAVKYNYAIGVGGPARGGDTGAIFTFTPHPNTVYQLSPTNTFLVTATELEIGQLVDPSTLGKTVEVDFTKEVSGLAVIVHGVDDNLVIQH</sequence>